<dbReference type="PANTHER" id="PTHR37722">
    <property type="entry name" value="OS01G0167700 PROTEIN"/>
    <property type="match status" value="1"/>
</dbReference>
<dbReference type="EMBL" id="JABFAC010237319">
    <property type="protein sequence ID" value="MBA0634230.1"/>
    <property type="molecule type" value="Genomic_DNA"/>
</dbReference>
<reference evidence="1 2" key="1">
    <citation type="journal article" date="2019" name="Genome Biol. Evol.">
        <title>Insights into the evolution of the New World diploid cottons (Gossypium, subgenus Houzingenia) based on genome sequencing.</title>
        <authorList>
            <person name="Grover C.E."/>
            <person name="Arick M.A. 2nd"/>
            <person name="Thrash A."/>
            <person name="Conover J.L."/>
            <person name="Sanders W.S."/>
            <person name="Peterson D.G."/>
            <person name="Frelichowski J.E."/>
            <person name="Scheffler J.A."/>
            <person name="Scheffler B.E."/>
            <person name="Wendel J.F."/>
        </authorList>
    </citation>
    <scope>NUCLEOTIDE SEQUENCE [LARGE SCALE GENOMIC DNA]</scope>
    <source>
        <strain evidence="1">27</strain>
        <tissue evidence="1">Leaf</tissue>
    </source>
</reference>
<dbReference type="AlphaFoldDB" id="A0A7J8T891"/>
<dbReference type="PANTHER" id="PTHR37722:SF2">
    <property type="entry name" value="OS01G0167700 PROTEIN"/>
    <property type="match status" value="1"/>
</dbReference>
<evidence type="ECO:0000313" key="1">
    <source>
        <dbReference type="EMBL" id="MBA0634230.1"/>
    </source>
</evidence>
<dbReference type="Proteomes" id="UP000593561">
    <property type="component" value="Unassembled WGS sequence"/>
</dbReference>
<comment type="caution">
    <text evidence="1">The sequence shown here is derived from an EMBL/GenBank/DDBJ whole genome shotgun (WGS) entry which is preliminary data.</text>
</comment>
<organism evidence="1 2">
    <name type="scientific">Gossypium davidsonii</name>
    <name type="common">Davidson's cotton</name>
    <name type="synonym">Gossypium klotzschianum subsp. davidsonii</name>
    <dbReference type="NCBI Taxonomy" id="34287"/>
    <lineage>
        <taxon>Eukaryota</taxon>
        <taxon>Viridiplantae</taxon>
        <taxon>Streptophyta</taxon>
        <taxon>Embryophyta</taxon>
        <taxon>Tracheophyta</taxon>
        <taxon>Spermatophyta</taxon>
        <taxon>Magnoliopsida</taxon>
        <taxon>eudicotyledons</taxon>
        <taxon>Gunneridae</taxon>
        <taxon>Pentapetalae</taxon>
        <taxon>rosids</taxon>
        <taxon>malvids</taxon>
        <taxon>Malvales</taxon>
        <taxon>Malvaceae</taxon>
        <taxon>Malvoideae</taxon>
        <taxon>Gossypium</taxon>
    </lineage>
</organism>
<protein>
    <submittedName>
        <fullName evidence="1">Uncharacterized protein</fullName>
    </submittedName>
</protein>
<keyword evidence="2" id="KW-1185">Reference proteome</keyword>
<proteinExistence type="predicted"/>
<gene>
    <name evidence="1" type="ORF">Godav_026059</name>
</gene>
<sequence>TPILHKSKATKRASYCLQGEIELSQKWFLEEEYNSVDIDLGFNSSYCTSQVNLPSVGSQLRAKDPIGAFPVLELNLDVKSCFNTPKQSLGKQRVPLNLFDTGQHREIGFLDLSSVQGRINGDDKRKQKSPPTNCE</sequence>
<accession>A0A7J8T891</accession>
<name>A0A7J8T891_GOSDV</name>
<feature type="non-terminal residue" evidence="1">
    <location>
        <position position="1"/>
    </location>
</feature>
<evidence type="ECO:0000313" key="2">
    <source>
        <dbReference type="Proteomes" id="UP000593561"/>
    </source>
</evidence>